<accession>A0ACB8G9X2</accession>
<keyword evidence="2" id="KW-1185">Reference proteome</keyword>
<name>A0ACB8G9X2_9SAUR</name>
<proteinExistence type="predicted"/>
<evidence type="ECO:0000313" key="2">
    <source>
        <dbReference type="Proteomes" id="UP000827872"/>
    </source>
</evidence>
<dbReference type="EMBL" id="CM037614">
    <property type="protein sequence ID" value="KAH8015915.1"/>
    <property type="molecule type" value="Genomic_DNA"/>
</dbReference>
<comment type="caution">
    <text evidence="1">The sequence shown here is derived from an EMBL/GenBank/DDBJ whole genome shotgun (WGS) entry which is preliminary data.</text>
</comment>
<protein>
    <submittedName>
        <fullName evidence="1">Uncharacterized protein</fullName>
    </submittedName>
</protein>
<organism evidence="1 2">
    <name type="scientific">Sphaerodactylus townsendi</name>
    <dbReference type="NCBI Taxonomy" id="933632"/>
    <lineage>
        <taxon>Eukaryota</taxon>
        <taxon>Metazoa</taxon>
        <taxon>Chordata</taxon>
        <taxon>Craniata</taxon>
        <taxon>Vertebrata</taxon>
        <taxon>Euteleostomi</taxon>
        <taxon>Lepidosauria</taxon>
        <taxon>Squamata</taxon>
        <taxon>Bifurcata</taxon>
        <taxon>Gekkota</taxon>
        <taxon>Sphaerodactylidae</taxon>
        <taxon>Sphaerodactylus</taxon>
    </lineage>
</organism>
<sequence>MIRGSRFHVLFFCITACWAAPILYEQGWASSSETLQYMLCLLEGQEQRIVLWALSLVGFYSLAWLLDDHPMEPCPIWKGAEVMNGKMSPARNPRHGCSVRSNLKSLEQVELNLVTLLYQLRKHKVALDSGSLRSRLSEEQNSGMAKEDLSKDLVIYTIQDEL</sequence>
<evidence type="ECO:0000313" key="1">
    <source>
        <dbReference type="EMBL" id="KAH8015915.1"/>
    </source>
</evidence>
<gene>
    <name evidence="1" type="ORF">K3G42_010070</name>
</gene>
<dbReference type="Proteomes" id="UP000827872">
    <property type="component" value="Linkage Group LG01"/>
</dbReference>
<reference evidence="1" key="1">
    <citation type="submission" date="2021-08" db="EMBL/GenBank/DDBJ databases">
        <title>The first chromosome-level gecko genome reveals the dynamic sex chromosomes of Neotropical dwarf geckos (Sphaerodactylidae: Sphaerodactylus).</title>
        <authorList>
            <person name="Pinto B.J."/>
            <person name="Keating S.E."/>
            <person name="Gamble T."/>
        </authorList>
    </citation>
    <scope>NUCLEOTIDE SEQUENCE</scope>
    <source>
        <strain evidence="1">TG3544</strain>
    </source>
</reference>